<keyword evidence="9 10" id="KW-0998">Cell outer membrane</keyword>
<gene>
    <name evidence="16" type="ORF">BZK42_26145</name>
</gene>
<keyword evidence="7 11" id="KW-0798">TonB box</keyword>
<keyword evidence="2 10" id="KW-0813">Transport</keyword>
<dbReference type="Gene3D" id="2.40.170.20">
    <property type="entry name" value="TonB-dependent receptor, beta-barrel domain"/>
    <property type="match status" value="1"/>
</dbReference>
<dbReference type="SUPFAM" id="SSF56935">
    <property type="entry name" value="Porins"/>
    <property type="match status" value="1"/>
</dbReference>
<keyword evidence="5 13" id="KW-0732">Signal</keyword>
<dbReference type="GO" id="GO:0015344">
    <property type="term" value="F:siderophore uptake transmembrane transporter activity"/>
    <property type="evidence" value="ECO:0007669"/>
    <property type="project" value="TreeGrafter"/>
</dbReference>
<name>A0A1V8NS00_CITBR</name>
<evidence type="ECO:0000256" key="12">
    <source>
        <dbReference type="RuleBase" id="RU003357"/>
    </source>
</evidence>
<dbReference type="InterPro" id="IPR012910">
    <property type="entry name" value="Plug_dom"/>
</dbReference>
<dbReference type="NCBIfam" id="NF010012">
    <property type="entry name" value="PRK13486.1"/>
    <property type="match status" value="1"/>
</dbReference>
<dbReference type="InterPro" id="IPR010916">
    <property type="entry name" value="TonB_box_CS"/>
</dbReference>
<dbReference type="RefSeq" id="WP_080860968.1">
    <property type="nucleotide sequence ID" value="NZ_CP077405.1"/>
</dbReference>
<dbReference type="PANTHER" id="PTHR30069">
    <property type="entry name" value="TONB-DEPENDENT OUTER MEMBRANE RECEPTOR"/>
    <property type="match status" value="1"/>
</dbReference>
<dbReference type="InterPro" id="IPR000531">
    <property type="entry name" value="Beta-barrel_TonB"/>
</dbReference>
<evidence type="ECO:0000256" key="4">
    <source>
        <dbReference type="ARBA" id="ARBA00022692"/>
    </source>
</evidence>
<evidence type="ECO:0000256" key="7">
    <source>
        <dbReference type="ARBA" id="ARBA00023077"/>
    </source>
</evidence>
<sequence>MMFRKSITGVLVCFSLPGMATENADREESMVVTASGYEQKITDAAASVSVISRQELERKNYTDLGQALRGIEGVDVQSSTGKTGGLDISIRGMPSNYTLILIDGIRQNVSGDVTPNGFGTMNTSFMPPLSAIDHIEVIRGPMSTLYGSDAIGGVVNIITRKTPSHWSTSVSASQNMQEHNKWGDASTLSFWTGGPLTDETLSLTLRGSTLYRQGSSVTTLNESANTRTPFPTQENNYTVGGRLELSPSENNALWLDTDIARQRYDNSQGQLGPVGIRGGGYENVVRYERNRFTVGHDTTFSAGTWKSSITYNETSNKGRLLVPKSLARNKQDQAGETRELKNANTIVDSTFLLPVGNSHLFTLGGEYQDTRMKDGVVMVSTGDQFRQKSWSLYGEDDWQLLEPLTLTYGARYEKHDAFGGHISPRAYLVWNSTDNITVKGGISTGYRTPNLSQLHNGVSGVTGQGTINTVGNPELKPESSTSTEMGVYFDDGTGLSANITGFYTHFRNKIVSRHIDDFTYSYMNTGKARTDGVEVAAGLPLWSPDWKISVNYTLTNSRQLDGENKGAPLSYSPKHVANIKLDWQATQDISTWLKIQYRGKSPRFTQNYSHLTPVQKAVYDARGDSLKASTVADIGASWKVMKNLTLNAVVNNILDKDFSGVEAYKVGKSTTYAGDYFQTAASTTGYVIPGRNYWVSASYEF</sequence>
<dbReference type="PROSITE" id="PS00430">
    <property type="entry name" value="TONB_DEPENDENT_REC_1"/>
    <property type="match status" value="1"/>
</dbReference>
<evidence type="ECO:0000256" key="9">
    <source>
        <dbReference type="ARBA" id="ARBA00023237"/>
    </source>
</evidence>
<evidence type="ECO:0000256" key="6">
    <source>
        <dbReference type="ARBA" id="ARBA00023065"/>
    </source>
</evidence>
<comment type="similarity">
    <text evidence="10 12">Belongs to the TonB-dependent receptor family.</text>
</comment>
<organism evidence="16 17">
    <name type="scientific">Citrobacter braakii</name>
    <dbReference type="NCBI Taxonomy" id="57706"/>
    <lineage>
        <taxon>Bacteria</taxon>
        <taxon>Pseudomonadati</taxon>
        <taxon>Pseudomonadota</taxon>
        <taxon>Gammaproteobacteria</taxon>
        <taxon>Enterobacterales</taxon>
        <taxon>Enterobacteriaceae</taxon>
        <taxon>Citrobacter</taxon>
        <taxon>Citrobacter freundii complex</taxon>
    </lineage>
</organism>
<comment type="subcellular location">
    <subcellularLocation>
        <location evidence="1 10">Cell outer membrane</location>
        <topology evidence="1 10">Multi-pass membrane protein</topology>
    </subcellularLocation>
</comment>
<evidence type="ECO:0000256" key="13">
    <source>
        <dbReference type="SAM" id="SignalP"/>
    </source>
</evidence>
<evidence type="ECO:0000256" key="8">
    <source>
        <dbReference type="ARBA" id="ARBA00023136"/>
    </source>
</evidence>
<dbReference type="PANTHER" id="PTHR30069:SF53">
    <property type="entry name" value="COLICIN I RECEPTOR-RELATED"/>
    <property type="match status" value="1"/>
</dbReference>
<feature type="chain" id="PRO_5012709248" evidence="13">
    <location>
        <begin position="21"/>
        <end position="701"/>
    </location>
</feature>
<accession>A0A1V8NS00</accession>
<protein>
    <submittedName>
        <fullName evidence="16">Adhesin</fullName>
    </submittedName>
</protein>
<dbReference type="CDD" id="cd01347">
    <property type="entry name" value="ligand_gated_channel"/>
    <property type="match status" value="1"/>
</dbReference>
<keyword evidence="3 10" id="KW-1134">Transmembrane beta strand</keyword>
<evidence type="ECO:0000256" key="11">
    <source>
        <dbReference type="PROSITE-ProRule" id="PRU10143"/>
    </source>
</evidence>
<dbReference type="InterPro" id="IPR037066">
    <property type="entry name" value="Plug_dom_sf"/>
</dbReference>
<dbReference type="GO" id="GO:0009279">
    <property type="term" value="C:cell outer membrane"/>
    <property type="evidence" value="ECO:0007669"/>
    <property type="project" value="UniProtKB-SubCell"/>
</dbReference>
<dbReference type="PROSITE" id="PS52016">
    <property type="entry name" value="TONB_DEPENDENT_REC_3"/>
    <property type="match status" value="1"/>
</dbReference>
<evidence type="ECO:0000256" key="1">
    <source>
        <dbReference type="ARBA" id="ARBA00004571"/>
    </source>
</evidence>
<keyword evidence="6" id="KW-0406">Ion transport</keyword>
<dbReference type="EMBL" id="NAEW01000030">
    <property type="protein sequence ID" value="OQM39191.1"/>
    <property type="molecule type" value="Genomic_DNA"/>
</dbReference>
<dbReference type="Proteomes" id="UP000192573">
    <property type="component" value="Unassembled WGS sequence"/>
</dbReference>
<dbReference type="GO" id="GO:0044718">
    <property type="term" value="P:siderophore transmembrane transport"/>
    <property type="evidence" value="ECO:0007669"/>
    <property type="project" value="TreeGrafter"/>
</dbReference>
<feature type="domain" description="TonB-dependent receptor plug" evidence="15">
    <location>
        <begin position="42"/>
        <end position="154"/>
    </location>
</feature>
<evidence type="ECO:0000259" key="15">
    <source>
        <dbReference type="Pfam" id="PF07715"/>
    </source>
</evidence>
<feature type="signal peptide" evidence="13">
    <location>
        <begin position="1"/>
        <end position="20"/>
    </location>
</feature>
<dbReference type="Gene3D" id="2.170.130.10">
    <property type="entry name" value="TonB-dependent receptor, plug domain"/>
    <property type="match status" value="1"/>
</dbReference>
<feature type="short sequence motif" description="TonB box" evidence="11">
    <location>
        <begin position="29"/>
        <end position="35"/>
    </location>
</feature>
<evidence type="ECO:0000313" key="17">
    <source>
        <dbReference type="Proteomes" id="UP000192573"/>
    </source>
</evidence>
<evidence type="ECO:0000256" key="2">
    <source>
        <dbReference type="ARBA" id="ARBA00022448"/>
    </source>
</evidence>
<evidence type="ECO:0000313" key="16">
    <source>
        <dbReference type="EMBL" id="OQM39191.1"/>
    </source>
</evidence>
<evidence type="ECO:0000256" key="5">
    <source>
        <dbReference type="ARBA" id="ARBA00022729"/>
    </source>
</evidence>
<evidence type="ECO:0000256" key="10">
    <source>
        <dbReference type="PROSITE-ProRule" id="PRU01360"/>
    </source>
</evidence>
<keyword evidence="4 10" id="KW-0812">Transmembrane</keyword>
<evidence type="ECO:0000256" key="3">
    <source>
        <dbReference type="ARBA" id="ARBA00022452"/>
    </source>
</evidence>
<dbReference type="InterPro" id="IPR039426">
    <property type="entry name" value="TonB-dep_rcpt-like"/>
</dbReference>
<proteinExistence type="inferred from homology"/>
<feature type="domain" description="TonB-dependent receptor-like beta-barrel" evidence="14">
    <location>
        <begin position="272"/>
        <end position="653"/>
    </location>
</feature>
<evidence type="ECO:0000259" key="14">
    <source>
        <dbReference type="Pfam" id="PF00593"/>
    </source>
</evidence>
<comment type="caution">
    <text evidence="16">The sequence shown here is derived from an EMBL/GenBank/DDBJ whole genome shotgun (WGS) entry which is preliminary data.</text>
</comment>
<keyword evidence="8 10" id="KW-0472">Membrane</keyword>
<reference evidence="16 17" key="1">
    <citation type="submission" date="2017-03" db="EMBL/GenBank/DDBJ databases">
        <authorList>
            <person name="Afonso C.L."/>
            <person name="Miller P.J."/>
            <person name="Scott M.A."/>
            <person name="Spackman E."/>
            <person name="Goraichik I."/>
            <person name="Dimitrov K.M."/>
            <person name="Suarez D.L."/>
            <person name="Swayne D.E."/>
        </authorList>
    </citation>
    <scope>NUCLEOTIDE SEQUENCE [LARGE SCALE GENOMIC DNA]</scope>
    <source>
        <strain evidence="16 17">ATCC 51113</strain>
    </source>
</reference>
<dbReference type="InterPro" id="IPR036942">
    <property type="entry name" value="Beta-barrel_TonB_sf"/>
</dbReference>
<dbReference type="AlphaFoldDB" id="A0A1V8NS00"/>
<dbReference type="Pfam" id="PF00593">
    <property type="entry name" value="TonB_dep_Rec_b-barrel"/>
    <property type="match status" value="1"/>
</dbReference>
<dbReference type="Pfam" id="PF07715">
    <property type="entry name" value="Plug"/>
    <property type="match status" value="1"/>
</dbReference>